<accession>A0ABY1BJV4</accession>
<feature type="domain" description="Filamentous haemagglutinin FhaB/tRNA nuclease CdiA-like TPS" evidence="4">
    <location>
        <begin position="46"/>
        <end position="159"/>
    </location>
</feature>
<dbReference type="RefSeq" id="WP_090391027.1">
    <property type="nucleotide sequence ID" value="NZ_FOFP01000013.1"/>
</dbReference>
<protein>
    <submittedName>
        <fullName evidence="5">Filamentous hemagglutinin family N-terminal domain-containing protein</fullName>
    </submittedName>
</protein>
<dbReference type="PANTHER" id="PTHR12338">
    <property type="entry name" value="AUTOTRANSPORTER"/>
    <property type="match status" value="1"/>
</dbReference>
<keyword evidence="6" id="KW-1185">Reference proteome</keyword>
<dbReference type="Gene3D" id="2.160.20.110">
    <property type="match status" value="4"/>
</dbReference>
<dbReference type="InterPro" id="IPR037160">
    <property type="entry name" value="DNA_Pol_thumb_sf"/>
</dbReference>
<dbReference type="InterPro" id="IPR041286">
    <property type="entry name" value="MBG_2"/>
</dbReference>
<dbReference type="Gene3D" id="2.160.20.10">
    <property type="entry name" value="Single-stranded right-handed beta-helix, Pectin lyase-like"/>
    <property type="match status" value="1"/>
</dbReference>
<dbReference type="InterPro" id="IPR008638">
    <property type="entry name" value="FhaB/CdiA-like_TPS"/>
</dbReference>
<evidence type="ECO:0000256" key="2">
    <source>
        <dbReference type="ARBA" id="ARBA00022525"/>
    </source>
</evidence>
<evidence type="ECO:0000256" key="1">
    <source>
        <dbReference type="ARBA" id="ARBA00004613"/>
    </source>
</evidence>
<proteinExistence type="predicted"/>
<dbReference type="InterPro" id="IPR011050">
    <property type="entry name" value="Pectin_lyase_fold/virulence"/>
</dbReference>
<dbReference type="InterPro" id="IPR011493">
    <property type="entry name" value="GLUG"/>
</dbReference>
<dbReference type="NCBIfam" id="TIGR01901">
    <property type="entry name" value="adhes_NPXG"/>
    <property type="match status" value="1"/>
</dbReference>
<evidence type="ECO:0000313" key="5">
    <source>
        <dbReference type="EMBL" id="SER02378.1"/>
    </source>
</evidence>
<dbReference type="PANTHER" id="PTHR12338:SF8">
    <property type="entry name" value="HEME_HEMOPEXIN-BINDING PROTEIN"/>
    <property type="match status" value="1"/>
</dbReference>
<keyword evidence="3" id="KW-0732">Signal</keyword>
<dbReference type="Proteomes" id="UP000198512">
    <property type="component" value="Unassembled WGS sequence"/>
</dbReference>
<dbReference type="InterPro" id="IPR050909">
    <property type="entry name" value="Bact_Autotransporter_VF"/>
</dbReference>
<feature type="non-terminal residue" evidence="5">
    <location>
        <position position="1687"/>
    </location>
</feature>
<dbReference type="SUPFAM" id="SSF51126">
    <property type="entry name" value="Pectin lyase-like"/>
    <property type="match status" value="1"/>
</dbReference>
<evidence type="ECO:0000256" key="3">
    <source>
        <dbReference type="ARBA" id="ARBA00022729"/>
    </source>
</evidence>
<name>A0ABY1BJV4_9PSED</name>
<keyword evidence="2" id="KW-0964">Secreted</keyword>
<sequence length="1687" mass="167548">MNRVFTVIWNTALGAWVVASEQARRGGKGAGGVLATTLLLPTLALAADLPSGGQVVSGSGAISTPTAKQMVIDQASNKLAIDWQSFDIAAGNKVSFQQPGRDAIALNRVLGSDGSQIMGQLDANGRVFLINPNGLLFGAGASVNVGGLVASTLDISNSDFEAGNYRFKGDGSNARVINKGQITAADGGSVALLGGTVSNNGVIVANQGTVALAAGNAVTLDFAGDGLLNVQVDEAVKDALVENQQLIKADGGQVLLTANAADALLQTVVNNTGVIQARTLGEKDGKIVLLGDFDGGTVQVAGTLDASAPNGGDGGFVDTSGAHVQVADGATVNTKAASGKTGTWLIDPTDFTVSTGNASQSTSGIGATTTSVTLATVASGSEAGDINVNAAVSWNANTTLTLDAHGDINLNAAISASGDSAGLKLNHGGYTQNNGSVASGSDYHIKAPVTLSGSNASLSINGNDYTLIRSMAELDAIDSTGLSGRYALAQDLDASGTTYNRALVGDFSNRFNGTFTGLGHTISNLTIDAGNASDAGLFGYIASGGLVRDIGLLDGSVIGGGYTGGLAGNNAGLISNAYNTGSVTALGWVFEGTSIAATHVGGLVGFNNGTVDNAYANGDVTSTQASSIGGLVGTNFGTLRNVHASGNVTGTSTVGGLAGGSSGNIDNAYATGSVTGAANNVGGLIGFNSGSASRINNAYATGSVNGDTHIGGLAGQNAGSLSNVYATGSVAGDENIGGLVGTNSSSTANNDASILSAYATGSVTGSRNVGGLVGYNYNRGIIRNVHASGRVTANSAVGGLLGYNNGTATDGHWDTDSTGQGAEVGVQGTNSFVDGASITAVNSDSRYSSYFRLGTWQPVGSAGPGVYQTTDSSGNGWIMIAGSTRPFLASEYSTSISNAHQLQLMAYDLGASYTLASDIDASATSGSNASDMWSTAGFSPVGTSGNHFTGSLDGQSYAIGGLIINRPGETGVGLFGRLAGTAQGFTLANVSINGNGRVGSAVGYLAAGTLANVHVTGTVRGAAGQVGGLAGWNDQGSISGSSSTANVSGNSEVGGLVGLSRAATITDAYATGSVTSIGDFAGSLVGQVSLGSTLTNTYASGAVTGAGRTGGLVGGSEDGAATITSSYWDINSTGQATSDGGGTAIDSASARTQAALVYAGFDFANTWVMFEGDTRPMLRSEYATTIFTPHALQLMALDLSARYRLGADLNLGPALSAYGNGYYGDVWGAAGFKPVGNASNAFTGSLDGQGHLIRSLRIDRENESQVALIGQTAAGAQIRDLGLVGGSVYGYDNVASLVGSNYGGMLNGVYASVAVSSSPGGRAIGGLVARNRDGGLIRNSYATGNVSGGENVAGGLVGENQGTLENAYATGNVTGSSHVGGLVGSNVRASDNLGIIRNAYATGSVTGNNLVGGLIGYSLYGTVIDSFYATSDPGGNAINNSGASTGVFTGNALGTAKTWAELLQADTFSTWDLSGKGGESTVWRIYDGDSTPLLRGFLRALTVNADITSVTGKTYDGSVASGTLPHYTTSVGDGLNSSLLLGGLGYTSTSQNAGTYSVADGTLILNGLYSGQQGYDISYTTSGDSSLTIDKAALTVTANNASKTYDGLAFSGGNGVSYSGLVNGEDASVLGGSLSYGGSAQGAVNAGSYALNVSGLTSGNYAISYTAGALTIDKAALTVTAADASKT</sequence>
<evidence type="ECO:0000313" key="6">
    <source>
        <dbReference type="Proteomes" id="UP000198512"/>
    </source>
</evidence>
<dbReference type="EMBL" id="FOFP01000013">
    <property type="protein sequence ID" value="SER02378.1"/>
    <property type="molecule type" value="Genomic_DNA"/>
</dbReference>
<dbReference type="Gene3D" id="3.30.210.10">
    <property type="entry name" value="DNA polymerase, thumb domain"/>
    <property type="match status" value="1"/>
</dbReference>
<reference evidence="5 6" key="1">
    <citation type="submission" date="2016-10" db="EMBL/GenBank/DDBJ databases">
        <authorList>
            <person name="Varghese N."/>
            <person name="Submissions S."/>
        </authorList>
    </citation>
    <scope>NUCLEOTIDE SEQUENCE [LARGE SCALE GENOMIC DNA]</scope>
    <source>
        <strain evidence="5 6">CIP 109853</strain>
    </source>
</reference>
<dbReference type="InterPro" id="IPR024973">
    <property type="entry name" value="ESPR"/>
</dbReference>
<dbReference type="Pfam" id="PF05860">
    <property type="entry name" value="TPS"/>
    <property type="match status" value="1"/>
</dbReference>
<dbReference type="Pfam" id="PF13018">
    <property type="entry name" value="ESPR"/>
    <property type="match status" value="1"/>
</dbReference>
<dbReference type="Pfam" id="PF18676">
    <property type="entry name" value="MBG_2"/>
    <property type="match status" value="1"/>
</dbReference>
<gene>
    <name evidence="5" type="ORF">SAMN05216600_113120</name>
</gene>
<dbReference type="SMART" id="SM00912">
    <property type="entry name" value="Haemagg_act"/>
    <property type="match status" value="1"/>
</dbReference>
<evidence type="ECO:0000259" key="4">
    <source>
        <dbReference type="SMART" id="SM00912"/>
    </source>
</evidence>
<organism evidence="5 6">
    <name type="scientific">Pseudomonas cuatrocienegasensis</name>
    <dbReference type="NCBI Taxonomy" id="543360"/>
    <lineage>
        <taxon>Bacteria</taxon>
        <taxon>Pseudomonadati</taxon>
        <taxon>Pseudomonadota</taxon>
        <taxon>Gammaproteobacteria</taxon>
        <taxon>Pseudomonadales</taxon>
        <taxon>Pseudomonadaceae</taxon>
        <taxon>Pseudomonas</taxon>
    </lineage>
</organism>
<dbReference type="InterPro" id="IPR012334">
    <property type="entry name" value="Pectin_lyas_fold"/>
</dbReference>
<dbReference type="Pfam" id="PF07581">
    <property type="entry name" value="Glug"/>
    <property type="match status" value="8"/>
</dbReference>
<comment type="caution">
    <text evidence="5">The sequence shown here is derived from an EMBL/GenBank/DDBJ whole genome shotgun (WGS) entry which is preliminary data.</text>
</comment>
<comment type="subcellular location">
    <subcellularLocation>
        <location evidence="1">Secreted</location>
    </subcellularLocation>
</comment>